<dbReference type="Proteomes" id="UP000027238">
    <property type="component" value="Unassembled WGS sequence"/>
</dbReference>
<protein>
    <submittedName>
        <fullName evidence="2">Uncharacterized protein</fullName>
    </submittedName>
</protein>
<sequence length="101" mass="11609">MNPLELVLHQWNTLWEEHKTRPPSFDKDSLCLLIDNKLKKQNPEGYALYKQHEAGVAAAKEAKRKKREARRLEKEKEKESANDQKGDPVPPINDEPPPLSG</sequence>
<proteinExistence type="predicted"/>
<organism evidence="2 3">
    <name type="scientific">Colletotrichum sublineola</name>
    <name type="common">Sorghum anthracnose fungus</name>
    <dbReference type="NCBI Taxonomy" id="1173701"/>
    <lineage>
        <taxon>Eukaryota</taxon>
        <taxon>Fungi</taxon>
        <taxon>Dikarya</taxon>
        <taxon>Ascomycota</taxon>
        <taxon>Pezizomycotina</taxon>
        <taxon>Sordariomycetes</taxon>
        <taxon>Hypocreomycetidae</taxon>
        <taxon>Glomerellales</taxon>
        <taxon>Glomerellaceae</taxon>
        <taxon>Colletotrichum</taxon>
        <taxon>Colletotrichum graminicola species complex</taxon>
    </lineage>
</organism>
<dbReference type="HOGENOM" id="CLU_2291539_0_0_1"/>
<dbReference type="AlphaFoldDB" id="A0A066XIN3"/>
<gene>
    <name evidence="2" type="ORF">CSUB01_09949</name>
</gene>
<dbReference type="EMBL" id="JMSE01000569">
    <property type="protein sequence ID" value="KDN69048.1"/>
    <property type="molecule type" value="Genomic_DNA"/>
</dbReference>
<feature type="compositionally biased region" description="Basic and acidic residues" evidence="1">
    <location>
        <begin position="70"/>
        <end position="86"/>
    </location>
</feature>
<name>A0A066XIN3_COLSU</name>
<reference evidence="3" key="1">
    <citation type="journal article" date="2014" name="Genome Announc.">
        <title>Draft genome sequence of Colletotrichum sublineola, a destructive pathogen of cultivated sorghum.</title>
        <authorList>
            <person name="Baroncelli R."/>
            <person name="Sanz-Martin J.M."/>
            <person name="Rech G.E."/>
            <person name="Sukno S.A."/>
            <person name="Thon M.R."/>
        </authorList>
    </citation>
    <scope>NUCLEOTIDE SEQUENCE [LARGE SCALE GENOMIC DNA]</scope>
    <source>
        <strain evidence="3">TX430BB</strain>
    </source>
</reference>
<evidence type="ECO:0000313" key="3">
    <source>
        <dbReference type="Proteomes" id="UP000027238"/>
    </source>
</evidence>
<feature type="region of interest" description="Disordered" evidence="1">
    <location>
        <begin position="54"/>
        <end position="101"/>
    </location>
</feature>
<accession>A0A066XIN3</accession>
<comment type="caution">
    <text evidence="2">The sequence shown here is derived from an EMBL/GenBank/DDBJ whole genome shotgun (WGS) entry which is preliminary data.</text>
</comment>
<feature type="compositionally biased region" description="Pro residues" evidence="1">
    <location>
        <begin position="88"/>
        <end position="101"/>
    </location>
</feature>
<evidence type="ECO:0000313" key="2">
    <source>
        <dbReference type="EMBL" id="KDN69048.1"/>
    </source>
</evidence>
<keyword evidence="3" id="KW-1185">Reference proteome</keyword>
<evidence type="ECO:0000256" key="1">
    <source>
        <dbReference type="SAM" id="MobiDB-lite"/>
    </source>
</evidence>